<sequence length="276" mass="29646">MSAPSTSKSLTDCPSNLKEAIDWILRVTGKDGGTDNGGTDALTEQVKNLLSEVAGADPKLGAEIERVTQALGNGGLIGKLAEGLQQFIGYSNGTIKYANSGIGLYNDPLERLRTGVLVFVYGMITKLKEGKYLDSGQAETAIATIKQGKANFNKAVEKELKLTANGNSNFQNVLNAVKKVTDFKGKSTYSQLAETFKTYLGNVLKAVVEDSNVSSAKITSANDVKNLVTELKNKFENVVGAIKSQNPNQPIDFGKTELKQHIDKIYNGSDGTFKKL</sequence>
<dbReference type="GeneID" id="94194195"/>
<dbReference type="EMBL" id="BPLF01000002">
    <property type="protein sequence ID" value="GIX62714.1"/>
    <property type="molecule type" value="Genomic_DNA"/>
</dbReference>
<comment type="caution">
    <text evidence="1">The sequence shown here is derived from an EMBL/GenBank/DDBJ whole genome shotgun (WGS) entry which is preliminary data.</text>
</comment>
<accession>A0AAV4LVY8</accession>
<dbReference type="RefSeq" id="XP_067714783.1">
    <property type="nucleotide sequence ID" value="XM_067858682.1"/>
</dbReference>
<gene>
    <name evidence="1" type="ORF">BcabD6B2_21490</name>
</gene>
<proteinExistence type="predicted"/>
<evidence type="ECO:0000313" key="2">
    <source>
        <dbReference type="Proteomes" id="UP001497744"/>
    </source>
</evidence>
<organism evidence="1 2">
    <name type="scientific">Babesia caballi</name>
    <dbReference type="NCBI Taxonomy" id="5871"/>
    <lineage>
        <taxon>Eukaryota</taxon>
        <taxon>Sar</taxon>
        <taxon>Alveolata</taxon>
        <taxon>Apicomplexa</taxon>
        <taxon>Aconoidasida</taxon>
        <taxon>Piroplasmida</taxon>
        <taxon>Babesiidae</taxon>
        <taxon>Babesia</taxon>
    </lineage>
</organism>
<protein>
    <submittedName>
        <fullName evidence="1">Variant erythrocyte surface antigen-1 family protein</fullName>
    </submittedName>
</protein>
<reference evidence="1 2" key="1">
    <citation type="submission" date="2021-06" db="EMBL/GenBank/DDBJ databases">
        <title>Genome sequence of Babesia caballi.</title>
        <authorList>
            <person name="Yamagishi J."/>
            <person name="Kidaka T."/>
            <person name="Ochi A."/>
        </authorList>
    </citation>
    <scope>NUCLEOTIDE SEQUENCE [LARGE SCALE GENOMIC DNA]</scope>
    <source>
        <strain evidence="1">USDA-D6B2</strain>
    </source>
</reference>
<dbReference type="AlphaFoldDB" id="A0AAV4LVY8"/>
<keyword evidence="2" id="KW-1185">Reference proteome</keyword>
<dbReference type="Proteomes" id="UP001497744">
    <property type="component" value="Unassembled WGS sequence"/>
</dbReference>
<name>A0AAV4LVY8_BABCB</name>
<evidence type="ECO:0000313" key="1">
    <source>
        <dbReference type="EMBL" id="GIX62714.1"/>
    </source>
</evidence>